<name>A0A2P2JIV1_RHIMU</name>
<proteinExistence type="predicted"/>
<feature type="region of interest" description="Disordered" evidence="1">
    <location>
        <begin position="1"/>
        <end position="33"/>
    </location>
</feature>
<dbReference type="EMBL" id="GGEC01012925">
    <property type="protein sequence ID" value="MBW93408.1"/>
    <property type="molecule type" value="Transcribed_RNA"/>
</dbReference>
<feature type="compositionally biased region" description="Basic and acidic residues" evidence="1">
    <location>
        <begin position="9"/>
        <end position="33"/>
    </location>
</feature>
<dbReference type="EMBL" id="GGEC01012924">
    <property type="protein sequence ID" value="MBW93407.1"/>
    <property type="molecule type" value="Transcribed_RNA"/>
</dbReference>
<evidence type="ECO:0000256" key="1">
    <source>
        <dbReference type="SAM" id="MobiDB-lite"/>
    </source>
</evidence>
<dbReference type="AlphaFoldDB" id="A0A2P2JIV1"/>
<sequence length="33" mass="3980">MSKGRRRETRREKVGGRERINREAERKTEASLH</sequence>
<organism evidence="2">
    <name type="scientific">Rhizophora mucronata</name>
    <name type="common">Asiatic mangrove</name>
    <dbReference type="NCBI Taxonomy" id="61149"/>
    <lineage>
        <taxon>Eukaryota</taxon>
        <taxon>Viridiplantae</taxon>
        <taxon>Streptophyta</taxon>
        <taxon>Embryophyta</taxon>
        <taxon>Tracheophyta</taxon>
        <taxon>Spermatophyta</taxon>
        <taxon>Magnoliopsida</taxon>
        <taxon>eudicotyledons</taxon>
        <taxon>Gunneridae</taxon>
        <taxon>Pentapetalae</taxon>
        <taxon>rosids</taxon>
        <taxon>fabids</taxon>
        <taxon>Malpighiales</taxon>
        <taxon>Rhizophoraceae</taxon>
        <taxon>Rhizophora</taxon>
    </lineage>
</organism>
<reference evidence="2" key="1">
    <citation type="submission" date="2018-02" db="EMBL/GenBank/DDBJ databases">
        <title>Rhizophora mucronata_Transcriptome.</title>
        <authorList>
            <person name="Meera S.P."/>
            <person name="Sreeshan A."/>
            <person name="Augustine A."/>
        </authorList>
    </citation>
    <scope>NUCLEOTIDE SEQUENCE</scope>
    <source>
        <tissue evidence="2">Leaf</tissue>
    </source>
</reference>
<evidence type="ECO:0000313" key="2">
    <source>
        <dbReference type="EMBL" id="MBW93407.1"/>
    </source>
</evidence>
<protein>
    <submittedName>
        <fullName evidence="2">Uncharacterized protein MANES_15G001200</fullName>
    </submittedName>
</protein>
<accession>A0A2P2JIV1</accession>